<evidence type="ECO:0000256" key="3">
    <source>
        <dbReference type="ARBA" id="ARBA00022528"/>
    </source>
</evidence>
<dbReference type="InterPro" id="IPR029056">
    <property type="entry name" value="Ribokinase-like"/>
</dbReference>
<feature type="compositionally biased region" description="Basic residues" evidence="9">
    <location>
        <begin position="57"/>
        <end position="79"/>
    </location>
</feature>
<gene>
    <name evidence="11" type="ORF">LTRI10_LOCUS7642</name>
</gene>
<evidence type="ECO:0000256" key="1">
    <source>
        <dbReference type="ARBA" id="ARBA00004229"/>
    </source>
</evidence>
<comment type="similarity">
    <text evidence="2">Belongs to the carbohydrate kinase PfkB family.</text>
</comment>
<keyword evidence="5" id="KW-0808">Transferase</keyword>
<dbReference type="EMBL" id="OZ034814">
    <property type="protein sequence ID" value="CAL1360192.1"/>
    <property type="molecule type" value="Genomic_DNA"/>
</dbReference>
<feature type="compositionally biased region" description="Basic and acidic residues" evidence="9">
    <location>
        <begin position="145"/>
        <end position="157"/>
    </location>
</feature>
<evidence type="ECO:0000256" key="7">
    <source>
        <dbReference type="ARBA" id="ARBA00022946"/>
    </source>
</evidence>
<evidence type="ECO:0000313" key="11">
    <source>
        <dbReference type="EMBL" id="CAL1360192.1"/>
    </source>
</evidence>
<evidence type="ECO:0000256" key="4">
    <source>
        <dbReference type="ARBA" id="ARBA00022640"/>
    </source>
</evidence>
<dbReference type="InterPro" id="IPR011611">
    <property type="entry name" value="PfkB_dom"/>
</dbReference>
<sequence length="573" mass="64618">MASLSFAHFPYLPSWQSTRTNHQPVSYAQLQDIRFRNRLKKIAAISGDEGASENGRVVKKKKKATKTTKRATTRTKKKPVVADGASEEEDSDTDDVLHVEAVRSVPGESYRKGTRITRKKALSASVETEEEKPDKKVRRGRKANKKDEIVKDQRNESDVSDGDGEGSFVSNNVEDSSDDGDLDFLDKDEGEDISHTYGWPPLVCCFGAAQHAFVPSGRRANRLLNYEIHDRMRDAYWEPENFVRAPGGCAGGVAVALASLGGKVAFMGKLGDDDFGQALLYYMNVSKVQTRSVRMDGKRATAVSHMRIAKRGRLRMTCTRPCAEDCLTKSEINIDVLKEAKMFYFNTHPLLERNMRSSTLRAIKISQKLGGVIFYDVNLPMPLWQSSEETKEFIREAWNLANVIEVTKQELEFLCGIEPTEEFDTRNNDVSKFVHYEKEVVDQLWHENLQVLFVTNGTSEIHYYTREHNGSVLGMEDPPLTPFTSDMSASGDGIVAGMLRMLSVQPHLITDEGYLKRLIRYAIDCGVIDQWMLARTRGFPPHEEMEDEEIEPDASGMRSITEQEHRTVLSPSQ</sequence>
<evidence type="ECO:0000256" key="5">
    <source>
        <dbReference type="ARBA" id="ARBA00022679"/>
    </source>
</evidence>
<feature type="compositionally biased region" description="Basic residues" evidence="9">
    <location>
        <begin position="112"/>
        <end position="121"/>
    </location>
</feature>
<keyword evidence="12" id="KW-1185">Reference proteome</keyword>
<dbReference type="CDD" id="cd01167">
    <property type="entry name" value="bac_FRK"/>
    <property type="match status" value="1"/>
</dbReference>
<evidence type="ECO:0000259" key="10">
    <source>
        <dbReference type="Pfam" id="PF00294"/>
    </source>
</evidence>
<name>A0AAV2CUF3_9ROSI</name>
<feature type="region of interest" description="Disordered" evidence="9">
    <location>
        <begin position="49"/>
        <end position="187"/>
    </location>
</feature>
<accession>A0AAV2CUF3</accession>
<dbReference type="Proteomes" id="UP001497516">
    <property type="component" value="Chromosome 10"/>
</dbReference>
<feature type="domain" description="Carbohydrate kinase PfkB" evidence="10">
    <location>
        <begin position="238"/>
        <end position="504"/>
    </location>
</feature>
<comment type="function">
    <text evidence="8">Required for proper chloroplast development, most likely through regulating plastid-encoded polymerase (PEP) dependent chloroplast transcription. Acts as a component of the transcriptionally active plastid chromosome that is required for plastid gene expression.</text>
</comment>
<dbReference type="AlphaFoldDB" id="A0AAV2CUF3"/>
<organism evidence="11 12">
    <name type="scientific">Linum trigynum</name>
    <dbReference type="NCBI Taxonomy" id="586398"/>
    <lineage>
        <taxon>Eukaryota</taxon>
        <taxon>Viridiplantae</taxon>
        <taxon>Streptophyta</taxon>
        <taxon>Embryophyta</taxon>
        <taxon>Tracheophyta</taxon>
        <taxon>Spermatophyta</taxon>
        <taxon>Magnoliopsida</taxon>
        <taxon>eudicotyledons</taxon>
        <taxon>Gunneridae</taxon>
        <taxon>Pentapetalae</taxon>
        <taxon>rosids</taxon>
        <taxon>fabids</taxon>
        <taxon>Malpighiales</taxon>
        <taxon>Linaceae</taxon>
        <taxon>Linum</taxon>
    </lineage>
</organism>
<dbReference type="GO" id="GO:0009658">
    <property type="term" value="P:chloroplast organization"/>
    <property type="evidence" value="ECO:0007669"/>
    <property type="project" value="UniProtKB-ARBA"/>
</dbReference>
<dbReference type="Gene3D" id="3.40.1190.20">
    <property type="match status" value="1"/>
</dbReference>
<dbReference type="GO" id="GO:0016301">
    <property type="term" value="F:kinase activity"/>
    <property type="evidence" value="ECO:0007669"/>
    <property type="project" value="UniProtKB-KW"/>
</dbReference>
<dbReference type="FunFam" id="3.40.1190.20:FF:000021">
    <property type="entry name" value="Fructokinase-like 2, chloroplastic"/>
    <property type="match status" value="1"/>
</dbReference>
<keyword evidence="6" id="KW-0418">Kinase</keyword>
<reference evidence="11 12" key="1">
    <citation type="submission" date="2024-04" db="EMBL/GenBank/DDBJ databases">
        <authorList>
            <person name="Fracassetti M."/>
        </authorList>
    </citation>
    <scope>NUCLEOTIDE SEQUENCE [LARGE SCALE GENOMIC DNA]</scope>
</reference>
<protein>
    <recommendedName>
        <fullName evidence="10">Carbohydrate kinase PfkB domain-containing protein</fullName>
    </recommendedName>
</protein>
<feature type="compositionally biased region" description="Acidic residues" evidence="9">
    <location>
        <begin position="175"/>
        <end position="187"/>
    </location>
</feature>
<evidence type="ECO:0000256" key="8">
    <source>
        <dbReference type="ARBA" id="ARBA00058434"/>
    </source>
</evidence>
<dbReference type="GO" id="GO:0042793">
    <property type="term" value="P:plastid transcription"/>
    <property type="evidence" value="ECO:0007669"/>
    <property type="project" value="UniProtKB-ARBA"/>
</dbReference>
<dbReference type="GO" id="GO:0042644">
    <property type="term" value="C:chloroplast nucleoid"/>
    <property type="evidence" value="ECO:0007669"/>
    <property type="project" value="TreeGrafter"/>
</dbReference>
<evidence type="ECO:0000313" key="12">
    <source>
        <dbReference type="Proteomes" id="UP001497516"/>
    </source>
</evidence>
<dbReference type="Pfam" id="PF00294">
    <property type="entry name" value="PfkB"/>
    <property type="match status" value="1"/>
</dbReference>
<evidence type="ECO:0000256" key="9">
    <source>
        <dbReference type="SAM" id="MobiDB-lite"/>
    </source>
</evidence>
<dbReference type="PANTHER" id="PTHR43085:SF2">
    <property type="entry name" value="FRUCTOKINASE-LIKE 2, CHLOROPLASTIC"/>
    <property type="match status" value="1"/>
</dbReference>
<evidence type="ECO:0000256" key="2">
    <source>
        <dbReference type="ARBA" id="ARBA00010688"/>
    </source>
</evidence>
<keyword evidence="4" id="KW-0934">Plastid</keyword>
<keyword evidence="3" id="KW-0150">Chloroplast</keyword>
<feature type="compositionally biased region" description="Basic residues" evidence="9">
    <location>
        <begin position="135"/>
        <end position="144"/>
    </location>
</feature>
<keyword evidence="7" id="KW-0809">Transit peptide</keyword>
<dbReference type="InterPro" id="IPR050306">
    <property type="entry name" value="PfkB_Carbo_kinase"/>
</dbReference>
<comment type="subcellular location">
    <subcellularLocation>
        <location evidence="1">Plastid</location>
        <location evidence="1">Chloroplast</location>
    </subcellularLocation>
</comment>
<dbReference type="GO" id="GO:0009662">
    <property type="term" value="P:etioplast organization"/>
    <property type="evidence" value="ECO:0007669"/>
    <property type="project" value="TreeGrafter"/>
</dbReference>
<feature type="region of interest" description="Disordered" evidence="9">
    <location>
        <begin position="542"/>
        <end position="573"/>
    </location>
</feature>
<dbReference type="SUPFAM" id="SSF53613">
    <property type="entry name" value="Ribokinase-like"/>
    <property type="match status" value="1"/>
</dbReference>
<feature type="compositionally biased region" description="Acidic residues" evidence="9">
    <location>
        <begin position="85"/>
        <end position="94"/>
    </location>
</feature>
<dbReference type="PANTHER" id="PTHR43085">
    <property type="entry name" value="HEXOKINASE FAMILY MEMBER"/>
    <property type="match status" value="1"/>
</dbReference>
<evidence type="ECO:0000256" key="6">
    <source>
        <dbReference type="ARBA" id="ARBA00022777"/>
    </source>
</evidence>
<proteinExistence type="inferred from homology"/>